<evidence type="ECO:0000313" key="1">
    <source>
        <dbReference type="EMBL" id="SIQ21791.1"/>
    </source>
</evidence>
<dbReference type="AlphaFoldDB" id="A0A1N6QYU1"/>
<evidence type="ECO:0000313" key="2">
    <source>
        <dbReference type="Proteomes" id="UP000186895"/>
    </source>
</evidence>
<dbReference type="InterPro" id="IPR036866">
    <property type="entry name" value="RibonucZ/Hydroxyglut_hydro"/>
</dbReference>
<dbReference type="EMBL" id="FTMN01000003">
    <property type="protein sequence ID" value="SIQ21791.1"/>
    <property type="molecule type" value="Genomic_DNA"/>
</dbReference>
<protein>
    <submittedName>
        <fullName evidence="1">Uncharacterized protein</fullName>
    </submittedName>
</protein>
<dbReference type="STRING" id="49186.SAMN05421647_10313"/>
<organism evidence="1 2">
    <name type="scientific">Marinobacterium stanieri</name>
    <dbReference type="NCBI Taxonomy" id="49186"/>
    <lineage>
        <taxon>Bacteria</taxon>
        <taxon>Pseudomonadati</taxon>
        <taxon>Pseudomonadota</taxon>
        <taxon>Gammaproteobacteria</taxon>
        <taxon>Oceanospirillales</taxon>
        <taxon>Oceanospirillaceae</taxon>
        <taxon>Marinobacterium</taxon>
    </lineage>
</organism>
<dbReference type="SUPFAM" id="SSF56281">
    <property type="entry name" value="Metallo-hydrolase/oxidoreductase"/>
    <property type="match status" value="1"/>
</dbReference>
<dbReference type="eggNOG" id="ENOG502ZCK4">
    <property type="taxonomic scope" value="Bacteria"/>
</dbReference>
<dbReference type="Gene3D" id="3.60.15.10">
    <property type="entry name" value="Ribonuclease Z/Hydroxyacylglutathione hydrolase-like"/>
    <property type="match status" value="1"/>
</dbReference>
<gene>
    <name evidence="1" type="ORF">SAMN05421647_10313</name>
</gene>
<dbReference type="Proteomes" id="UP000186895">
    <property type="component" value="Unassembled WGS sequence"/>
</dbReference>
<proteinExistence type="predicted"/>
<sequence length="242" mass="26919">MTQSTVSSFPPALAHGEIEEVFKDVFFVSGAMETRLMDLDWQFSRNMTIVRDGERLILINSVRLSDEGLATLEQLGKVTDVIRLGALHDRDDAFYLDRYQAQYWVMPGLEGAAGTTAKTLTPETDLPISDAALFQFSTTQIPEGILFLSREGGIAIACDALQNWLSPDEHFCDASRERMEGMGFFTPANVGPVWQQAAQPAADDFQRLKSFSFKHALCGHGEPLRDHAQTAFADTFSRLFNC</sequence>
<name>A0A1N6QYU1_9GAMM</name>
<accession>A0A1N6QYU1</accession>
<keyword evidence="2" id="KW-1185">Reference proteome</keyword>
<dbReference type="RefSeq" id="WP_217695107.1">
    <property type="nucleotide sequence ID" value="NZ_FTMN01000003.1"/>
</dbReference>
<reference evidence="1 2" key="1">
    <citation type="submission" date="2017-01" db="EMBL/GenBank/DDBJ databases">
        <authorList>
            <person name="Mah S.A."/>
            <person name="Swanson W.J."/>
            <person name="Moy G.W."/>
            <person name="Vacquier V.D."/>
        </authorList>
    </citation>
    <scope>NUCLEOTIDE SEQUENCE [LARGE SCALE GENOMIC DNA]</scope>
    <source>
        <strain evidence="1 2">DSM 7027</strain>
    </source>
</reference>